<organism evidence="1">
    <name type="scientific">uncultured Caudovirales phage</name>
    <dbReference type="NCBI Taxonomy" id="2100421"/>
    <lineage>
        <taxon>Viruses</taxon>
        <taxon>Duplodnaviria</taxon>
        <taxon>Heunggongvirae</taxon>
        <taxon>Uroviricota</taxon>
        <taxon>Caudoviricetes</taxon>
        <taxon>Peduoviridae</taxon>
        <taxon>Maltschvirus</taxon>
        <taxon>Maltschvirus maltsch</taxon>
    </lineage>
</organism>
<proteinExistence type="predicted"/>
<protein>
    <submittedName>
        <fullName evidence="1">Uncharacterized protein</fullName>
    </submittedName>
</protein>
<dbReference type="EMBL" id="LR796981">
    <property type="protein sequence ID" value="CAB4179433.1"/>
    <property type="molecule type" value="Genomic_DNA"/>
</dbReference>
<reference evidence="1" key="1">
    <citation type="submission" date="2020-05" db="EMBL/GenBank/DDBJ databases">
        <authorList>
            <person name="Chiriac C."/>
            <person name="Salcher M."/>
            <person name="Ghai R."/>
            <person name="Kavagutti S V."/>
        </authorList>
    </citation>
    <scope>NUCLEOTIDE SEQUENCE</scope>
</reference>
<sequence length="112" mass="12516">MAAENNLSKPLFHGTTENIKVGDVIRPTPQVISGLTEAYATHNYNEAYNYAGSRASNRNALFGSVYEVEPLEKDTTLKKKKSLLGDQRQKPIRTSEQGFRVKRHVGWAKSHG</sequence>
<gene>
    <name evidence="1" type="ORF">UFOVP1033_121</name>
    <name evidence="2" type="ORF">UFOVP1631_121</name>
</gene>
<name>A0A6J5Q5S1_9CAUD</name>
<dbReference type="EMBL" id="LR797501">
    <property type="protein sequence ID" value="CAB4220974.1"/>
    <property type="molecule type" value="Genomic_DNA"/>
</dbReference>
<accession>A0A6J5Q5S1</accession>
<evidence type="ECO:0000313" key="1">
    <source>
        <dbReference type="EMBL" id="CAB4179433.1"/>
    </source>
</evidence>
<evidence type="ECO:0000313" key="2">
    <source>
        <dbReference type="EMBL" id="CAB4220974.1"/>
    </source>
</evidence>